<dbReference type="EMBL" id="PDLM01000013">
    <property type="protein sequence ID" value="RDW63373.1"/>
    <property type="molecule type" value="Genomic_DNA"/>
</dbReference>
<sequence length="428" mass="46037">MAASTTTFSTTITSTSTTTVTVTTTTTIASTSITPSTSLALSTSLAPNNESTLGNPASNVTYTAGNSTSPARNSTCIDCNPISVRGTIGISIGSTIIGILLAACGLLVLMRYRSRWSSGTQHAQHGRVSTNAYNAMKENPNEPYPTTGTTMSIESYLPVRADDSAIKNSLQALNALIEQHVENHYHHEVRPHIPHSLESTLAACGYGGDFSISTQEFMTILLDPKSRLAGIHQIIALVIIEHVHWRSAPETSLLPGQITSFINTLPPIQKQSGCAEAFDQVFTRWRHLSAFLIEPVRTNRDAPKVDSSTLAGAISRDVALINSALQPFLKPGEVAQREQKANLGAIILEGAKIGLLLFSQPTIWRFGWSSAERKNTNHGDKNAKKETYGTASGSAGSRLLVVFPSLEDLGSNGRSRRRKILEVTTVLI</sequence>
<organism evidence="3 4">
    <name type="scientific">Coleophoma cylindrospora</name>
    <dbReference type="NCBI Taxonomy" id="1849047"/>
    <lineage>
        <taxon>Eukaryota</taxon>
        <taxon>Fungi</taxon>
        <taxon>Dikarya</taxon>
        <taxon>Ascomycota</taxon>
        <taxon>Pezizomycotina</taxon>
        <taxon>Leotiomycetes</taxon>
        <taxon>Helotiales</taxon>
        <taxon>Dermateaceae</taxon>
        <taxon>Coleophoma</taxon>
    </lineage>
</organism>
<name>A0A3D8QNH2_9HELO</name>
<gene>
    <name evidence="3" type="ORF">BP6252_10918</name>
</gene>
<feature type="transmembrane region" description="Helical" evidence="2">
    <location>
        <begin position="88"/>
        <end position="109"/>
    </location>
</feature>
<keyword evidence="2" id="KW-0472">Membrane</keyword>
<protein>
    <submittedName>
        <fullName evidence="3">Uncharacterized protein</fullName>
    </submittedName>
</protein>
<accession>A0A3D8QNH2</accession>
<feature type="compositionally biased region" description="Polar residues" evidence="1">
    <location>
        <begin position="47"/>
        <end position="71"/>
    </location>
</feature>
<evidence type="ECO:0000313" key="4">
    <source>
        <dbReference type="Proteomes" id="UP000256645"/>
    </source>
</evidence>
<feature type="region of interest" description="Disordered" evidence="1">
    <location>
        <begin position="45"/>
        <end position="71"/>
    </location>
</feature>
<keyword evidence="4" id="KW-1185">Reference proteome</keyword>
<proteinExistence type="predicted"/>
<dbReference type="AlphaFoldDB" id="A0A3D8QNH2"/>
<keyword evidence="2" id="KW-1133">Transmembrane helix</keyword>
<reference evidence="3 4" key="1">
    <citation type="journal article" date="2018" name="IMA Fungus">
        <title>IMA Genome-F 9: Draft genome sequence of Annulohypoxylon stygium, Aspergillus mulundensis, Berkeleyomyces basicola (syn. Thielaviopsis basicola), Ceratocystis smalleyi, two Cercospora beticola strains, Coleophoma cylindrospora, Fusarium fracticaudum, Phialophora cf. hyalina, and Morchella septimelata.</title>
        <authorList>
            <person name="Wingfield B.D."/>
            <person name="Bills G.F."/>
            <person name="Dong Y."/>
            <person name="Huang W."/>
            <person name="Nel W.J."/>
            <person name="Swalarsk-Parry B.S."/>
            <person name="Vaghefi N."/>
            <person name="Wilken P.M."/>
            <person name="An Z."/>
            <person name="de Beer Z.W."/>
            <person name="De Vos L."/>
            <person name="Chen L."/>
            <person name="Duong T.A."/>
            <person name="Gao Y."/>
            <person name="Hammerbacher A."/>
            <person name="Kikkert J.R."/>
            <person name="Li Y."/>
            <person name="Li H."/>
            <person name="Li K."/>
            <person name="Li Q."/>
            <person name="Liu X."/>
            <person name="Ma X."/>
            <person name="Naidoo K."/>
            <person name="Pethybridge S.J."/>
            <person name="Sun J."/>
            <person name="Steenkamp E.T."/>
            <person name="van der Nest M.A."/>
            <person name="van Wyk S."/>
            <person name="Wingfield M.J."/>
            <person name="Xiong C."/>
            <person name="Yue Q."/>
            <person name="Zhang X."/>
        </authorList>
    </citation>
    <scope>NUCLEOTIDE SEQUENCE [LARGE SCALE GENOMIC DNA]</scope>
    <source>
        <strain evidence="3 4">BP6252</strain>
    </source>
</reference>
<dbReference type="OrthoDB" id="5421765at2759"/>
<dbReference type="STRING" id="1849047.A0A3D8QNH2"/>
<evidence type="ECO:0000313" key="3">
    <source>
        <dbReference type="EMBL" id="RDW63373.1"/>
    </source>
</evidence>
<evidence type="ECO:0000256" key="1">
    <source>
        <dbReference type="SAM" id="MobiDB-lite"/>
    </source>
</evidence>
<evidence type="ECO:0000256" key="2">
    <source>
        <dbReference type="SAM" id="Phobius"/>
    </source>
</evidence>
<keyword evidence="2" id="KW-0812">Transmembrane</keyword>
<comment type="caution">
    <text evidence="3">The sequence shown here is derived from an EMBL/GenBank/DDBJ whole genome shotgun (WGS) entry which is preliminary data.</text>
</comment>
<dbReference type="Proteomes" id="UP000256645">
    <property type="component" value="Unassembled WGS sequence"/>
</dbReference>